<feature type="modified residue" description="4-aspartylphosphate" evidence="5">
    <location>
        <position position="66"/>
    </location>
</feature>
<dbReference type="EMBL" id="BAAAEW010000026">
    <property type="protein sequence ID" value="GAA0760285.1"/>
    <property type="molecule type" value="Genomic_DNA"/>
</dbReference>
<evidence type="ECO:0000256" key="3">
    <source>
        <dbReference type="ARBA" id="ARBA00023125"/>
    </source>
</evidence>
<feature type="domain" description="Response regulatory" evidence="7">
    <location>
        <begin position="11"/>
        <end position="132"/>
    </location>
</feature>
<dbReference type="InterPro" id="IPR058245">
    <property type="entry name" value="NreC/VraR/RcsB-like_REC"/>
</dbReference>
<dbReference type="Pfam" id="PF00196">
    <property type="entry name" value="GerE"/>
    <property type="match status" value="1"/>
</dbReference>
<name>A0ABN1KAJ5_9BURK</name>
<evidence type="ECO:0000259" key="7">
    <source>
        <dbReference type="PROSITE" id="PS50110"/>
    </source>
</evidence>
<evidence type="ECO:0000256" key="5">
    <source>
        <dbReference type="PROSITE-ProRule" id="PRU00169"/>
    </source>
</evidence>
<dbReference type="InterPro" id="IPR016032">
    <property type="entry name" value="Sig_transdc_resp-reg_C-effctor"/>
</dbReference>
<keyword evidence="4" id="KW-0804">Transcription</keyword>
<feature type="domain" description="HTH luxR-type" evidence="6">
    <location>
        <begin position="149"/>
        <end position="214"/>
    </location>
</feature>
<dbReference type="CDD" id="cd06170">
    <property type="entry name" value="LuxR_C_like"/>
    <property type="match status" value="1"/>
</dbReference>
<dbReference type="InterPro" id="IPR011006">
    <property type="entry name" value="CheY-like_superfamily"/>
</dbReference>
<dbReference type="Gene3D" id="3.40.50.2300">
    <property type="match status" value="1"/>
</dbReference>
<gene>
    <name evidence="8" type="ORF">GCM10009107_42640</name>
</gene>
<dbReference type="InterPro" id="IPR000792">
    <property type="entry name" value="Tscrpt_reg_LuxR_C"/>
</dbReference>
<evidence type="ECO:0000256" key="4">
    <source>
        <dbReference type="ARBA" id="ARBA00023163"/>
    </source>
</evidence>
<dbReference type="SMART" id="SM00448">
    <property type="entry name" value="REC"/>
    <property type="match status" value="1"/>
</dbReference>
<evidence type="ECO:0000256" key="2">
    <source>
        <dbReference type="ARBA" id="ARBA00023015"/>
    </source>
</evidence>
<dbReference type="PRINTS" id="PR00038">
    <property type="entry name" value="HTHLUXR"/>
</dbReference>
<reference evidence="8 9" key="1">
    <citation type="journal article" date="2019" name="Int. J. Syst. Evol. Microbiol.">
        <title>The Global Catalogue of Microorganisms (GCM) 10K type strain sequencing project: providing services to taxonomists for standard genome sequencing and annotation.</title>
        <authorList>
            <consortium name="The Broad Institute Genomics Platform"/>
            <consortium name="The Broad Institute Genome Sequencing Center for Infectious Disease"/>
            <person name="Wu L."/>
            <person name="Ma J."/>
        </authorList>
    </citation>
    <scope>NUCLEOTIDE SEQUENCE [LARGE SCALE GENOMIC DNA]</scope>
    <source>
        <strain evidence="8 9">JCM 15503</strain>
    </source>
</reference>
<dbReference type="PROSITE" id="PS50110">
    <property type="entry name" value="RESPONSE_REGULATORY"/>
    <property type="match status" value="1"/>
</dbReference>
<keyword evidence="1 5" id="KW-0597">Phosphoprotein</keyword>
<evidence type="ECO:0000313" key="9">
    <source>
        <dbReference type="Proteomes" id="UP001500279"/>
    </source>
</evidence>
<dbReference type="CDD" id="cd17535">
    <property type="entry name" value="REC_NarL-like"/>
    <property type="match status" value="1"/>
</dbReference>
<dbReference type="SMART" id="SM00421">
    <property type="entry name" value="HTH_LUXR"/>
    <property type="match status" value="1"/>
</dbReference>
<keyword evidence="2" id="KW-0805">Transcription regulation</keyword>
<evidence type="ECO:0000259" key="6">
    <source>
        <dbReference type="PROSITE" id="PS50043"/>
    </source>
</evidence>
<dbReference type="PROSITE" id="PS50043">
    <property type="entry name" value="HTH_LUXR_2"/>
    <property type="match status" value="1"/>
</dbReference>
<dbReference type="PROSITE" id="PS00622">
    <property type="entry name" value="HTH_LUXR_1"/>
    <property type="match status" value="1"/>
</dbReference>
<proteinExistence type="predicted"/>
<organism evidence="8 9">
    <name type="scientific">Ideonella azotifigens</name>
    <dbReference type="NCBI Taxonomy" id="513160"/>
    <lineage>
        <taxon>Bacteria</taxon>
        <taxon>Pseudomonadati</taxon>
        <taxon>Pseudomonadota</taxon>
        <taxon>Betaproteobacteria</taxon>
        <taxon>Burkholderiales</taxon>
        <taxon>Sphaerotilaceae</taxon>
        <taxon>Ideonella</taxon>
    </lineage>
</organism>
<keyword evidence="3" id="KW-0238">DNA-binding</keyword>
<evidence type="ECO:0000313" key="8">
    <source>
        <dbReference type="EMBL" id="GAA0760285.1"/>
    </source>
</evidence>
<sequence>MPTDSPERPIKLMIVDDHAVVRDGLKAVFAMADDLLVIAEAGNSTEALSRLRDCPPDGAPDVVLMDVGMKGGESGIDLTARLLDEDPERVVLMLSMHDGTEIAQRALRAGARGYVLKDSPSSEILHAIRTVYAGGTFLSPAMAARLFRGPSARPLLSDREQHVLSFLGQGLASKQIANTLNLSVRTVESHRQNIRRKLNLAGQAELIKYAVENAARTGG</sequence>
<dbReference type="PANTHER" id="PTHR43214:SF41">
    <property type="entry name" value="NITRATE_NITRITE RESPONSE REGULATOR PROTEIN NARP"/>
    <property type="match status" value="1"/>
</dbReference>
<protein>
    <submittedName>
        <fullName evidence="8">Response regulator transcription factor</fullName>
    </submittedName>
</protein>
<dbReference type="RefSeq" id="WP_141287598.1">
    <property type="nucleotide sequence ID" value="NZ_BAAAEW010000026.1"/>
</dbReference>
<accession>A0ABN1KAJ5</accession>
<evidence type="ECO:0000256" key="1">
    <source>
        <dbReference type="ARBA" id="ARBA00022553"/>
    </source>
</evidence>
<dbReference type="SUPFAM" id="SSF46894">
    <property type="entry name" value="C-terminal effector domain of the bipartite response regulators"/>
    <property type="match status" value="1"/>
</dbReference>
<dbReference type="Proteomes" id="UP001500279">
    <property type="component" value="Unassembled WGS sequence"/>
</dbReference>
<comment type="caution">
    <text evidence="8">The sequence shown here is derived from an EMBL/GenBank/DDBJ whole genome shotgun (WGS) entry which is preliminary data.</text>
</comment>
<dbReference type="Pfam" id="PF00072">
    <property type="entry name" value="Response_reg"/>
    <property type="match status" value="1"/>
</dbReference>
<dbReference type="PANTHER" id="PTHR43214">
    <property type="entry name" value="TWO-COMPONENT RESPONSE REGULATOR"/>
    <property type="match status" value="1"/>
</dbReference>
<dbReference type="InterPro" id="IPR001789">
    <property type="entry name" value="Sig_transdc_resp-reg_receiver"/>
</dbReference>
<dbReference type="SUPFAM" id="SSF52172">
    <property type="entry name" value="CheY-like"/>
    <property type="match status" value="1"/>
</dbReference>
<keyword evidence="9" id="KW-1185">Reference proteome</keyword>
<dbReference type="InterPro" id="IPR039420">
    <property type="entry name" value="WalR-like"/>
</dbReference>